<dbReference type="RefSeq" id="WP_174399738.1">
    <property type="nucleotide sequence ID" value="NZ_VBSB01000012.1"/>
</dbReference>
<evidence type="ECO:0000313" key="1">
    <source>
        <dbReference type="EMBL" id="NTY62032.1"/>
    </source>
</evidence>
<dbReference type="Proteomes" id="UP000708347">
    <property type="component" value="Unassembled WGS sequence"/>
</dbReference>
<proteinExistence type="predicted"/>
<sequence>MTANGQAVALSPADQIRDRLDDPKVAASLNNLLDHADLLAVLVEGLDGFVRRGDLITDSLTSAVNDFKSVSVAGVVPGADALKGVDLQGLAQSLAMLSGSLIGAAPALNTLLSQLGPALAEGQAAAAADPGGPRGLFGLWKVTKDPDVARGLGYLIQVARAFGRQVGP</sequence>
<reference evidence="1 2" key="1">
    <citation type="submission" date="2019-05" db="EMBL/GenBank/DDBJ databases">
        <title>Mycolicibacterium sphagni ENV482 genome assembly.</title>
        <authorList>
            <person name="Chen W."/>
            <person name="Faulkner N.W."/>
            <person name="Hyman M.R."/>
        </authorList>
    </citation>
    <scope>NUCLEOTIDE SEQUENCE [LARGE SCALE GENOMIC DNA]</scope>
    <source>
        <strain evidence="1 2">ENV482</strain>
    </source>
</reference>
<dbReference type="EMBL" id="VBSB01000012">
    <property type="protein sequence ID" value="NTY62032.1"/>
    <property type="molecule type" value="Genomic_DNA"/>
</dbReference>
<dbReference type="InterPro" id="IPR012440">
    <property type="entry name" value="DUF1641"/>
</dbReference>
<evidence type="ECO:0000313" key="2">
    <source>
        <dbReference type="Proteomes" id="UP000708347"/>
    </source>
</evidence>
<protein>
    <submittedName>
        <fullName evidence="1">DUF1641 domain-containing protein</fullName>
    </submittedName>
</protein>
<name>A0ABX2JZ56_9MYCO</name>
<keyword evidence="2" id="KW-1185">Reference proteome</keyword>
<accession>A0ABX2JZ56</accession>
<dbReference type="Pfam" id="PF07849">
    <property type="entry name" value="DUF1641"/>
    <property type="match status" value="1"/>
</dbReference>
<organism evidence="1 2">
    <name type="scientific">Mycolicibacterium sphagni</name>
    <dbReference type="NCBI Taxonomy" id="1786"/>
    <lineage>
        <taxon>Bacteria</taxon>
        <taxon>Bacillati</taxon>
        <taxon>Actinomycetota</taxon>
        <taxon>Actinomycetes</taxon>
        <taxon>Mycobacteriales</taxon>
        <taxon>Mycobacteriaceae</taxon>
        <taxon>Mycolicibacterium</taxon>
    </lineage>
</organism>
<comment type="caution">
    <text evidence="1">The sequence shown here is derived from an EMBL/GenBank/DDBJ whole genome shotgun (WGS) entry which is preliminary data.</text>
</comment>
<gene>
    <name evidence="1" type="ORF">FEG63_21025</name>
</gene>